<dbReference type="PANTHER" id="PTHR30055:SF209">
    <property type="entry name" value="POSSIBLE TRANSCRIPTIONAL REGULATORY PROTEIN (PROBABLY TETR-FAMILY)"/>
    <property type="match status" value="1"/>
</dbReference>
<feature type="DNA-binding region" description="H-T-H motif" evidence="2">
    <location>
        <begin position="67"/>
        <end position="86"/>
    </location>
</feature>
<dbReference type="InterPro" id="IPR050109">
    <property type="entry name" value="HTH-type_TetR-like_transc_reg"/>
</dbReference>
<dbReference type="InterPro" id="IPR001647">
    <property type="entry name" value="HTH_TetR"/>
</dbReference>
<evidence type="ECO:0000259" key="4">
    <source>
        <dbReference type="PROSITE" id="PS50977"/>
    </source>
</evidence>
<dbReference type="Proteomes" id="UP000095210">
    <property type="component" value="Chromosome"/>
</dbReference>
<evidence type="ECO:0000313" key="5">
    <source>
        <dbReference type="EMBL" id="AOS64618.1"/>
    </source>
</evidence>
<dbReference type="Gene3D" id="1.10.357.10">
    <property type="entry name" value="Tetracycline Repressor, domain 2"/>
    <property type="match status" value="1"/>
</dbReference>
<reference evidence="6" key="1">
    <citation type="submission" date="2016-03" db="EMBL/GenBank/DDBJ databases">
        <title>Complete genome sequence of the type strain Actinoalloteichus hymeniacidonis DSM 45092.</title>
        <authorList>
            <person name="Schaffert L."/>
            <person name="Albersmeier A."/>
            <person name="Winkler A."/>
            <person name="Kalinowski J."/>
            <person name="Zotchev S."/>
            <person name="Ruckert C."/>
        </authorList>
    </citation>
    <scope>NUCLEOTIDE SEQUENCE [LARGE SCALE GENOMIC DNA]</scope>
    <source>
        <strain evidence="6">HPA177(T) (DSM 45092(T))</strain>
    </source>
</reference>
<dbReference type="GO" id="GO:0000976">
    <property type="term" value="F:transcription cis-regulatory region binding"/>
    <property type="evidence" value="ECO:0007669"/>
    <property type="project" value="TreeGrafter"/>
</dbReference>
<feature type="domain" description="HTH tetR-type" evidence="4">
    <location>
        <begin position="44"/>
        <end position="104"/>
    </location>
</feature>
<evidence type="ECO:0000256" key="1">
    <source>
        <dbReference type="ARBA" id="ARBA00023125"/>
    </source>
</evidence>
<name>A0AAC9MYQ8_9PSEU</name>
<sequence length="222" mass="24563">MVTDDHAGSSNGLRPHTAAPPEDHRVNLLAEDPSDRRQERADAARNRARVLEAAERLFSERDPRTVTMRDIARAAKVGRATLYRRYPDPAAVAVALLDEHERILQDRLISGPPPLGPGCAPTDRLIAFIEAMLDLVDRHLHLALRAETGASRLNTGAYRFFRSHVRSLVREADVGSPEAMADILLAPLAPDVYEFQRGRIGLTKAEILDSLTLVARRTMTVP</sequence>
<evidence type="ECO:0000256" key="3">
    <source>
        <dbReference type="SAM" id="MobiDB-lite"/>
    </source>
</evidence>
<proteinExistence type="predicted"/>
<feature type="region of interest" description="Disordered" evidence="3">
    <location>
        <begin position="1"/>
        <end position="44"/>
    </location>
</feature>
<dbReference type="GO" id="GO:0003700">
    <property type="term" value="F:DNA-binding transcription factor activity"/>
    <property type="evidence" value="ECO:0007669"/>
    <property type="project" value="TreeGrafter"/>
</dbReference>
<dbReference type="KEGG" id="ahm:TL08_19135"/>
<accession>A0AAC9MYQ8</accession>
<feature type="compositionally biased region" description="Basic and acidic residues" evidence="3">
    <location>
        <begin position="33"/>
        <end position="44"/>
    </location>
</feature>
<evidence type="ECO:0000256" key="2">
    <source>
        <dbReference type="PROSITE-ProRule" id="PRU00335"/>
    </source>
</evidence>
<dbReference type="PROSITE" id="PS50977">
    <property type="entry name" value="HTH_TETR_2"/>
    <property type="match status" value="1"/>
</dbReference>
<dbReference type="EMBL" id="CP014859">
    <property type="protein sequence ID" value="AOS64618.1"/>
    <property type="molecule type" value="Genomic_DNA"/>
</dbReference>
<dbReference type="SUPFAM" id="SSF46689">
    <property type="entry name" value="Homeodomain-like"/>
    <property type="match status" value="1"/>
</dbReference>
<gene>
    <name evidence="5" type="ORF">TL08_19135</name>
</gene>
<organism evidence="5 6">
    <name type="scientific">Actinoalloteichus hymeniacidonis</name>
    <dbReference type="NCBI Taxonomy" id="340345"/>
    <lineage>
        <taxon>Bacteria</taxon>
        <taxon>Bacillati</taxon>
        <taxon>Actinomycetota</taxon>
        <taxon>Actinomycetes</taxon>
        <taxon>Pseudonocardiales</taxon>
        <taxon>Pseudonocardiaceae</taxon>
        <taxon>Actinoalloteichus</taxon>
    </lineage>
</organism>
<dbReference type="PANTHER" id="PTHR30055">
    <property type="entry name" value="HTH-TYPE TRANSCRIPTIONAL REGULATOR RUTR"/>
    <property type="match status" value="1"/>
</dbReference>
<evidence type="ECO:0000313" key="6">
    <source>
        <dbReference type="Proteomes" id="UP000095210"/>
    </source>
</evidence>
<dbReference type="AlphaFoldDB" id="A0AAC9MYQ8"/>
<dbReference type="RefSeq" id="WP_084643248.1">
    <property type="nucleotide sequence ID" value="NZ_CP014859.1"/>
</dbReference>
<keyword evidence="1 2" id="KW-0238">DNA-binding</keyword>
<dbReference type="Pfam" id="PF00440">
    <property type="entry name" value="TetR_N"/>
    <property type="match status" value="1"/>
</dbReference>
<keyword evidence="6" id="KW-1185">Reference proteome</keyword>
<dbReference type="InterPro" id="IPR009057">
    <property type="entry name" value="Homeodomain-like_sf"/>
</dbReference>
<protein>
    <submittedName>
        <fullName evidence="5">Transcriptional regulator, TetR family</fullName>
    </submittedName>
</protein>